<accession>A0ABS4JMH9</accession>
<gene>
    <name evidence="8" type="ORF">J2Z69_002865</name>
</gene>
<evidence type="ECO:0000313" key="8">
    <source>
        <dbReference type="EMBL" id="MBP2001809.1"/>
    </source>
</evidence>
<evidence type="ECO:0000256" key="3">
    <source>
        <dbReference type="ARBA" id="ARBA00022475"/>
    </source>
</evidence>
<dbReference type="InterPro" id="IPR051907">
    <property type="entry name" value="DoxX-like_oxidoreductase"/>
</dbReference>
<feature type="transmembrane region" description="Helical" evidence="7">
    <location>
        <begin position="75"/>
        <end position="93"/>
    </location>
</feature>
<evidence type="ECO:0000256" key="6">
    <source>
        <dbReference type="ARBA" id="ARBA00023136"/>
    </source>
</evidence>
<dbReference type="InterPro" id="IPR032808">
    <property type="entry name" value="DoxX"/>
</dbReference>
<keyword evidence="9" id="KW-1185">Reference proteome</keyword>
<comment type="subcellular location">
    <subcellularLocation>
        <location evidence="1">Cell membrane</location>
        <topology evidence="1">Multi-pass membrane protein</topology>
    </subcellularLocation>
</comment>
<dbReference type="PANTHER" id="PTHR33452:SF10">
    <property type="entry name" value="OXIDOREDUCTASE MHQP-RELATED"/>
    <property type="match status" value="1"/>
</dbReference>
<keyword evidence="6 7" id="KW-0472">Membrane</keyword>
<sequence length="127" mass="13318">MADWGLLLIRLVVGLIFAAHGAQKVFGWFGGHGLKNTAGFFESMNIRPSLAIALASGLFEILGGLLFATGFWLPLGAAMIIITMIGAIVTVHGKNGLWATSNGYELNLLYIVTALGVALIGPGTFSL</sequence>
<evidence type="ECO:0000256" key="4">
    <source>
        <dbReference type="ARBA" id="ARBA00022692"/>
    </source>
</evidence>
<reference evidence="8 9" key="1">
    <citation type="submission" date="2021-03" db="EMBL/GenBank/DDBJ databases">
        <title>Genomic Encyclopedia of Type Strains, Phase IV (KMG-IV): sequencing the most valuable type-strain genomes for metagenomic binning, comparative biology and taxonomic classification.</title>
        <authorList>
            <person name="Goeker M."/>
        </authorList>
    </citation>
    <scope>NUCLEOTIDE SEQUENCE [LARGE SCALE GENOMIC DNA]</scope>
    <source>
        <strain evidence="8 9">DSM 26806</strain>
    </source>
</reference>
<proteinExistence type="inferred from homology"/>
<name>A0ABS4JMH9_9BACL</name>
<dbReference type="Proteomes" id="UP001519288">
    <property type="component" value="Unassembled WGS sequence"/>
</dbReference>
<comment type="caution">
    <text evidence="8">The sequence shown here is derived from an EMBL/GenBank/DDBJ whole genome shotgun (WGS) entry which is preliminary data.</text>
</comment>
<dbReference type="Pfam" id="PF07681">
    <property type="entry name" value="DoxX"/>
    <property type="match status" value="1"/>
</dbReference>
<keyword evidence="5 7" id="KW-1133">Transmembrane helix</keyword>
<protein>
    <submittedName>
        <fullName evidence="8">Oxidoreductase</fullName>
    </submittedName>
</protein>
<comment type="similarity">
    <text evidence="2">Belongs to the DoxX family.</text>
</comment>
<dbReference type="RefSeq" id="WP_209863823.1">
    <property type="nucleotide sequence ID" value="NZ_JAGGLD010000005.1"/>
</dbReference>
<keyword evidence="4 7" id="KW-0812">Transmembrane</keyword>
<feature type="transmembrane region" description="Helical" evidence="7">
    <location>
        <begin position="108"/>
        <end position="125"/>
    </location>
</feature>
<evidence type="ECO:0000313" key="9">
    <source>
        <dbReference type="Proteomes" id="UP001519288"/>
    </source>
</evidence>
<dbReference type="EMBL" id="JAGGLD010000005">
    <property type="protein sequence ID" value="MBP2001809.1"/>
    <property type="molecule type" value="Genomic_DNA"/>
</dbReference>
<feature type="transmembrane region" description="Helical" evidence="7">
    <location>
        <begin position="45"/>
        <end position="68"/>
    </location>
</feature>
<dbReference type="PANTHER" id="PTHR33452">
    <property type="entry name" value="OXIDOREDUCTASE CATD-RELATED"/>
    <property type="match status" value="1"/>
</dbReference>
<evidence type="ECO:0000256" key="5">
    <source>
        <dbReference type="ARBA" id="ARBA00022989"/>
    </source>
</evidence>
<evidence type="ECO:0000256" key="1">
    <source>
        <dbReference type="ARBA" id="ARBA00004651"/>
    </source>
</evidence>
<organism evidence="8 9">
    <name type="scientific">Paenibacillus shirakamiensis</name>
    <dbReference type="NCBI Taxonomy" id="1265935"/>
    <lineage>
        <taxon>Bacteria</taxon>
        <taxon>Bacillati</taxon>
        <taxon>Bacillota</taxon>
        <taxon>Bacilli</taxon>
        <taxon>Bacillales</taxon>
        <taxon>Paenibacillaceae</taxon>
        <taxon>Paenibacillus</taxon>
    </lineage>
</organism>
<evidence type="ECO:0000256" key="2">
    <source>
        <dbReference type="ARBA" id="ARBA00006679"/>
    </source>
</evidence>
<evidence type="ECO:0000256" key="7">
    <source>
        <dbReference type="SAM" id="Phobius"/>
    </source>
</evidence>
<keyword evidence="3" id="KW-1003">Cell membrane</keyword>